<dbReference type="Proteomes" id="UP000656077">
    <property type="component" value="Unassembled WGS sequence"/>
</dbReference>
<dbReference type="RefSeq" id="WP_160358585.1">
    <property type="nucleotide sequence ID" value="NZ_WSRQ01000008.1"/>
</dbReference>
<keyword evidence="1" id="KW-0732">Signal</keyword>
<evidence type="ECO:0000256" key="1">
    <source>
        <dbReference type="SAM" id="SignalP"/>
    </source>
</evidence>
<name>A0A964RKT4_9CLOT</name>
<evidence type="ECO:0000313" key="2">
    <source>
        <dbReference type="EMBL" id="MVX63454.1"/>
    </source>
</evidence>
<proteinExistence type="predicted"/>
<protein>
    <recommendedName>
        <fullName evidence="4">DUF3244 domain-containing protein</fullName>
    </recommendedName>
</protein>
<comment type="caution">
    <text evidence="2">The sequence shown here is derived from an EMBL/GenBank/DDBJ whole genome shotgun (WGS) entry which is preliminary data.</text>
</comment>
<evidence type="ECO:0000313" key="3">
    <source>
        <dbReference type="Proteomes" id="UP000656077"/>
    </source>
</evidence>
<accession>A0A964RKT4</accession>
<sequence length="107" mass="12288">MKKFFFLLLCFFLIFTEPAAANTKSLKEGFYKVTDLTISENTTYTVQNISFNERIYVIIFDSHAQPLQGVRLKPQSKKYNLISLQPGYKIVLIGGGEINIYPDIMLK</sequence>
<dbReference type="EMBL" id="WSRQ01000008">
    <property type="protein sequence ID" value="MVX63454.1"/>
    <property type="molecule type" value="Genomic_DNA"/>
</dbReference>
<reference evidence="2" key="1">
    <citation type="submission" date="2019-12" db="EMBL/GenBank/DDBJ databases">
        <title>Microbes associate with the intestines of laboratory mice.</title>
        <authorList>
            <person name="Navarre W."/>
            <person name="Wong E."/>
        </authorList>
    </citation>
    <scope>NUCLEOTIDE SEQUENCE</scope>
    <source>
        <strain evidence="2">NM79_F5</strain>
    </source>
</reference>
<gene>
    <name evidence="2" type="ORF">GKZ28_07085</name>
</gene>
<organism evidence="2 3">
    <name type="scientific">Clostridium chromiireducens</name>
    <dbReference type="NCBI Taxonomy" id="225345"/>
    <lineage>
        <taxon>Bacteria</taxon>
        <taxon>Bacillati</taxon>
        <taxon>Bacillota</taxon>
        <taxon>Clostridia</taxon>
        <taxon>Eubacteriales</taxon>
        <taxon>Clostridiaceae</taxon>
        <taxon>Clostridium</taxon>
    </lineage>
</organism>
<feature type="signal peptide" evidence="1">
    <location>
        <begin position="1"/>
        <end position="21"/>
    </location>
</feature>
<evidence type="ECO:0008006" key="4">
    <source>
        <dbReference type="Google" id="ProtNLM"/>
    </source>
</evidence>
<dbReference type="AlphaFoldDB" id="A0A964RKT4"/>
<feature type="chain" id="PRO_5036686061" description="DUF3244 domain-containing protein" evidence="1">
    <location>
        <begin position="22"/>
        <end position="107"/>
    </location>
</feature>